<evidence type="ECO:0000313" key="3">
    <source>
        <dbReference type="Proteomes" id="UP000199672"/>
    </source>
</evidence>
<gene>
    <name evidence="2" type="ORF">SAMN05216297_113142</name>
</gene>
<keyword evidence="1" id="KW-1133">Transmembrane helix</keyword>
<evidence type="ECO:0000313" key="2">
    <source>
        <dbReference type="EMBL" id="SFD86774.1"/>
    </source>
</evidence>
<name>A0A1I1VV75_9FLAO</name>
<feature type="transmembrane region" description="Helical" evidence="1">
    <location>
        <begin position="41"/>
        <end position="63"/>
    </location>
</feature>
<dbReference type="OrthoDB" id="8479580at2"/>
<protein>
    <recommendedName>
        <fullName evidence="4">DUF5367 domain-containing protein</fullName>
    </recommendedName>
</protein>
<proteinExistence type="predicted"/>
<dbReference type="Pfam" id="PF17329">
    <property type="entry name" value="DUF5367"/>
    <property type="match status" value="1"/>
</dbReference>
<feature type="transmembrane region" description="Helical" evidence="1">
    <location>
        <begin position="7"/>
        <end position="29"/>
    </location>
</feature>
<sequence length="136" mass="15570">MKTQKENYLLISFIVGFLVWLSATILFRIAGHYFFIVDNPLIMSALYLILIPALGFISTSVFNKFNLDNLESVKAAVAMVLPGMLLDTLCIQFFEKLFLNLPESHSKTFASWLMFAYSVVLIFGVFRKKTRKTKID</sequence>
<keyword evidence="1" id="KW-0472">Membrane</keyword>
<dbReference type="Proteomes" id="UP000199672">
    <property type="component" value="Unassembled WGS sequence"/>
</dbReference>
<accession>A0A1I1VV75</accession>
<feature type="transmembrane region" description="Helical" evidence="1">
    <location>
        <begin position="75"/>
        <end position="94"/>
    </location>
</feature>
<keyword evidence="3" id="KW-1185">Reference proteome</keyword>
<evidence type="ECO:0000256" key="1">
    <source>
        <dbReference type="SAM" id="Phobius"/>
    </source>
</evidence>
<dbReference type="EMBL" id="FOMH01000013">
    <property type="protein sequence ID" value="SFD86774.1"/>
    <property type="molecule type" value="Genomic_DNA"/>
</dbReference>
<feature type="transmembrane region" description="Helical" evidence="1">
    <location>
        <begin position="109"/>
        <end position="126"/>
    </location>
</feature>
<dbReference type="AlphaFoldDB" id="A0A1I1VV75"/>
<reference evidence="3" key="1">
    <citation type="submission" date="2016-10" db="EMBL/GenBank/DDBJ databases">
        <authorList>
            <person name="Varghese N."/>
            <person name="Submissions S."/>
        </authorList>
    </citation>
    <scope>NUCLEOTIDE SEQUENCE [LARGE SCALE GENOMIC DNA]</scope>
    <source>
        <strain evidence="3">CGMCC 1.10370</strain>
    </source>
</reference>
<keyword evidence="1" id="KW-0812">Transmembrane</keyword>
<organism evidence="2 3">
    <name type="scientific">Flavobacterium phragmitis</name>
    <dbReference type="NCBI Taxonomy" id="739143"/>
    <lineage>
        <taxon>Bacteria</taxon>
        <taxon>Pseudomonadati</taxon>
        <taxon>Bacteroidota</taxon>
        <taxon>Flavobacteriia</taxon>
        <taxon>Flavobacteriales</taxon>
        <taxon>Flavobacteriaceae</taxon>
        <taxon>Flavobacterium</taxon>
    </lineage>
</organism>
<dbReference type="InterPro" id="IPR020509">
    <property type="entry name" value="Uncharacterised_YnzE"/>
</dbReference>
<evidence type="ECO:0008006" key="4">
    <source>
        <dbReference type="Google" id="ProtNLM"/>
    </source>
</evidence>
<dbReference type="RefSeq" id="WP_091497451.1">
    <property type="nucleotide sequence ID" value="NZ_FOMH01000013.1"/>
</dbReference>